<keyword evidence="3" id="KW-1185">Reference proteome</keyword>
<protein>
    <recommendedName>
        <fullName evidence="4">Outer membrane protein beta-barrel domain-containing protein</fullName>
    </recommendedName>
</protein>
<keyword evidence="1" id="KW-0732">Signal</keyword>
<reference evidence="2 3" key="1">
    <citation type="submission" date="2020-08" db="EMBL/GenBank/DDBJ databases">
        <title>Genome public.</title>
        <authorList>
            <person name="Liu C."/>
            <person name="Sun Q."/>
        </authorList>
    </citation>
    <scope>NUCLEOTIDE SEQUENCE [LARGE SCALE GENOMIC DNA]</scope>
    <source>
        <strain evidence="2 3">BX2</strain>
    </source>
</reference>
<dbReference type="RefSeq" id="WP_186958449.1">
    <property type="nucleotide sequence ID" value="NZ_JACOOI010000003.1"/>
</dbReference>
<name>A0ABR7DYC7_9BACT</name>
<dbReference type="Proteomes" id="UP000644010">
    <property type="component" value="Unassembled WGS sequence"/>
</dbReference>
<evidence type="ECO:0000313" key="2">
    <source>
        <dbReference type="EMBL" id="MBC5642156.1"/>
    </source>
</evidence>
<gene>
    <name evidence="2" type="ORF">H8S77_04575</name>
</gene>
<proteinExistence type="predicted"/>
<feature type="signal peptide" evidence="1">
    <location>
        <begin position="1"/>
        <end position="20"/>
    </location>
</feature>
<feature type="chain" id="PRO_5046225620" description="Outer membrane protein beta-barrel domain-containing protein" evidence="1">
    <location>
        <begin position="21"/>
        <end position="157"/>
    </location>
</feature>
<evidence type="ECO:0000256" key="1">
    <source>
        <dbReference type="SAM" id="SignalP"/>
    </source>
</evidence>
<evidence type="ECO:0000313" key="3">
    <source>
        <dbReference type="Proteomes" id="UP000644010"/>
    </source>
</evidence>
<accession>A0ABR7DYC7</accession>
<dbReference type="EMBL" id="JACOOI010000003">
    <property type="protein sequence ID" value="MBC5642156.1"/>
    <property type="molecule type" value="Genomic_DNA"/>
</dbReference>
<organism evidence="2 3">
    <name type="scientific">Parabacteroides segnis</name>
    <dbReference type="NCBI Taxonomy" id="2763058"/>
    <lineage>
        <taxon>Bacteria</taxon>
        <taxon>Pseudomonadati</taxon>
        <taxon>Bacteroidota</taxon>
        <taxon>Bacteroidia</taxon>
        <taxon>Bacteroidales</taxon>
        <taxon>Tannerellaceae</taxon>
        <taxon>Parabacteroides</taxon>
    </lineage>
</organism>
<comment type="caution">
    <text evidence="2">The sequence shown here is derived from an EMBL/GenBank/DDBJ whole genome shotgun (WGS) entry which is preliminary data.</text>
</comment>
<evidence type="ECO:0008006" key="4">
    <source>
        <dbReference type="Google" id="ProtNLM"/>
    </source>
</evidence>
<sequence length="157" mass="17840">MKRALLVMMILLSTFGNTKAIDLETRIGLGYFGYYGDWDAHVGVLTAFKVLDRFYFRPGVLVNWDSGSNHLFRIENAKLGVSIPLYASYLIPVNRVMNIRMNVGPFVGRSSLQFNAGTAVEGGLEFYRFYAGFFWFKDIAGENYSRVNLSVGYRFTL</sequence>